<comment type="caution">
    <text evidence="1">The sequence shown here is derived from an EMBL/GenBank/DDBJ whole genome shotgun (WGS) entry which is preliminary data.</text>
</comment>
<dbReference type="RefSeq" id="WP_305024140.1">
    <property type="nucleotide sequence ID" value="NZ_JAUQTB010000005.1"/>
</dbReference>
<evidence type="ECO:0000313" key="2">
    <source>
        <dbReference type="Proteomes" id="UP001240171"/>
    </source>
</evidence>
<reference evidence="1 2" key="1">
    <citation type="submission" date="2023-07" db="EMBL/GenBank/DDBJ databases">
        <title>Paenibacillus sp. JX-17 nov. isolated from soil.</title>
        <authorList>
            <person name="Wan Y."/>
            <person name="Liu B."/>
        </authorList>
    </citation>
    <scope>NUCLEOTIDE SEQUENCE [LARGE SCALE GENOMIC DNA]</scope>
    <source>
        <strain evidence="1 2">JX-17</strain>
    </source>
</reference>
<gene>
    <name evidence="1" type="ORF">Q5741_10975</name>
</gene>
<dbReference type="EMBL" id="JAUQTB010000005">
    <property type="protein sequence ID" value="MDO7906937.1"/>
    <property type="molecule type" value="Genomic_DNA"/>
</dbReference>
<organism evidence="1 2">
    <name type="scientific">Paenibacillus lacisoli</name>
    <dbReference type="NCBI Taxonomy" id="3064525"/>
    <lineage>
        <taxon>Bacteria</taxon>
        <taxon>Bacillati</taxon>
        <taxon>Bacillota</taxon>
        <taxon>Bacilli</taxon>
        <taxon>Bacillales</taxon>
        <taxon>Paenibacillaceae</taxon>
        <taxon>Paenibacillus</taxon>
    </lineage>
</organism>
<keyword evidence="2" id="KW-1185">Reference proteome</keyword>
<dbReference type="Proteomes" id="UP001240171">
    <property type="component" value="Unassembled WGS sequence"/>
</dbReference>
<protein>
    <submittedName>
        <fullName evidence="1">Uncharacterized protein</fullName>
    </submittedName>
</protein>
<sequence>MHRKIQVQQAMVAQKPVIIHLISGETYEGLCQEHEDPQLFQVLTEKGIITVPYWAIKRVIQPKSSSPAPLSD</sequence>
<accession>A0ABT9CCI0</accession>
<evidence type="ECO:0000313" key="1">
    <source>
        <dbReference type="EMBL" id="MDO7906937.1"/>
    </source>
</evidence>
<proteinExistence type="predicted"/>
<name>A0ABT9CCI0_9BACL</name>